<evidence type="ECO:0000256" key="1">
    <source>
        <dbReference type="ARBA" id="ARBA00000085"/>
    </source>
</evidence>
<evidence type="ECO:0000256" key="4">
    <source>
        <dbReference type="ARBA" id="ARBA00022553"/>
    </source>
</evidence>
<dbReference type="PANTHER" id="PTHR42878:SF15">
    <property type="entry name" value="BACTERIOPHYTOCHROME"/>
    <property type="match status" value="1"/>
</dbReference>
<dbReference type="InterPro" id="IPR003661">
    <property type="entry name" value="HisK_dim/P_dom"/>
</dbReference>
<dbReference type="AlphaFoldDB" id="A0A923M595"/>
<protein>
    <recommendedName>
        <fullName evidence="3">histidine kinase</fullName>
        <ecNumber evidence="3">2.7.13.3</ecNumber>
    </recommendedName>
</protein>
<sequence>MGRDTVGVIAVVSREAAYFTQDDQYALELLAESLGTVLQHRRDAEQREASDRAHRAELEERVRERTEQLQAANAELEAFSYSIAHDLRSPLTSIDGFSRVLAERYADQLDEEGRHYLQRIQAGVRQMSELTDAMLSLAHLSGVSLKDEPVDLAGLAYGVFAQLREREPERAATATLEAPSRLWARGDPRLLQQVVANLVGNAWKFSARSPRTEVRLGSFAGTGGETVYYVADSGVGFDMAHASRLFGAFQRLHSPSEFDGTGIGLALVQKIVNRHGGRIWAESAPGEGATFYFTLAS</sequence>
<evidence type="ECO:0000259" key="7">
    <source>
        <dbReference type="PROSITE" id="PS50109"/>
    </source>
</evidence>
<feature type="domain" description="Histidine kinase" evidence="7">
    <location>
        <begin position="82"/>
        <end position="297"/>
    </location>
</feature>
<keyword evidence="5" id="KW-0808">Transferase</keyword>
<dbReference type="InterPro" id="IPR005467">
    <property type="entry name" value="His_kinase_dom"/>
</dbReference>
<gene>
    <name evidence="8" type="ORF">H8R02_06460</name>
</gene>
<evidence type="ECO:0000256" key="6">
    <source>
        <dbReference type="ARBA" id="ARBA00022777"/>
    </source>
</evidence>
<keyword evidence="9" id="KW-1185">Reference proteome</keyword>
<dbReference type="Pfam" id="PF02518">
    <property type="entry name" value="HATPase_c"/>
    <property type="match status" value="1"/>
</dbReference>
<dbReference type="FunFam" id="1.10.287.130:FF:000101">
    <property type="entry name" value="Sensor histidine kinase"/>
    <property type="match status" value="1"/>
</dbReference>
<dbReference type="GO" id="GO:0000155">
    <property type="term" value="F:phosphorelay sensor kinase activity"/>
    <property type="evidence" value="ECO:0007669"/>
    <property type="project" value="InterPro"/>
</dbReference>
<dbReference type="InterPro" id="IPR050351">
    <property type="entry name" value="BphY/WalK/GraS-like"/>
</dbReference>
<dbReference type="GO" id="GO:0007234">
    <property type="term" value="P:osmosensory signaling via phosphorelay pathway"/>
    <property type="evidence" value="ECO:0007669"/>
    <property type="project" value="TreeGrafter"/>
</dbReference>
<evidence type="ECO:0000256" key="5">
    <source>
        <dbReference type="ARBA" id="ARBA00022679"/>
    </source>
</evidence>
<keyword evidence="6" id="KW-0418">Kinase</keyword>
<dbReference type="PROSITE" id="PS50109">
    <property type="entry name" value="HIS_KIN"/>
    <property type="match status" value="1"/>
</dbReference>
<dbReference type="PANTHER" id="PTHR42878">
    <property type="entry name" value="TWO-COMPONENT HISTIDINE KINASE"/>
    <property type="match status" value="1"/>
</dbReference>
<comment type="catalytic activity">
    <reaction evidence="1">
        <text>ATP + protein L-histidine = ADP + protein N-phospho-L-histidine.</text>
        <dbReference type="EC" id="2.7.13.3"/>
    </reaction>
</comment>
<dbReference type="InterPro" id="IPR036097">
    <property type="entry name" value="HisK_dim/P_sf"/>
</dbReference>
<dbReference type="FunFam" id="3.30.565.10:FF:000006">
    <property type="entry name" value="Sensor histidine kinase WalK"/>
    <property type="match status" value="1"/>
</dbReference>
<dbReference type="Gene3D" id="3.30.450.40">
    <property type="match status" value="1"/>
</dbReference>
<dbReference type="GO" id="GO:0005886">
    <property type="term" value="C:plasma membrane"/>
    <property type="evidence" value="ECO:0007669"/>
    <property type="project" value="UniProtKB-SubCell"/>
</dbReference>
<dbReference type="EMBL" id="JACORU010000001">
    <property type="protein sequence ID" value="MBC5764086.1"/>
    <property type="molecule type" value="Genomic_DNA"/>
</dbReference>
<comment type="caution">
    <text evidence="8">The sequence shown here is derived from an EMBL/GenBank/DDBJ whole genome shotgun (WGS) entry which is preliminary data.</text>
</comment>
<dbReference type="InterPro" id="IPR029016">
    <property type="entry name" value="GAF-like_dom_sf"/>
</dbReference>
<dbReference type="SUPFAM" id="SSF55874">
    <property type="entry name" value="ATPase domain of HSP90 chaperone/DNA topoisomerase II/histidine kinase"/>
    <property type="match status" value="1"/>
</dbReference>
<dbReference type="SUPFAM" id="SSF55781">
    <property type="entry name" value="GAF domain-like"/>
    <property type="match status" value="1"/>
</dbReference>
<name>A0A923M595_9BURK</name>
<dbReference type="SUPFAM" id="SSF47384">
    <property type="entry name" value="Homodimeric domain of signal transducing histidine kinase"/>
    <property type="match status" value="1"/>
</dbReference>
<evidence type="ECO:0000256" key="2">
    <source>
        <dbReference type="ARBA" id="ARBA00004429"/>
    </source>
</evidence>
<dbReference type="Gene3D" id="3.30.565.10">
    <property type="entry name" value="Histidine kinase-like ATPase, C-terminal domain"/>
    <property type="match status" value="1"/>
</dbReference>
<organism evidence="8 9">
    <name type="scientific">Ramlibacter albus</name>
    <dbReference type="NCBI Taxonomy" id="2079448"/>
    <lineage>
        <taxon>Bacteria</taxon>
        <taxon>Pseudomonadati</taxon>
        <taxon>Pseudomonadota</taxon>
        <taxon>Betaproteobacteria</taxon>
        <taxon>Burkholderiales</taxon>
        <taxon>Comamonadaceae</taxon>
        <taxon>Ramlibacter</taxon>
    </lineage>
</organism>
<accession>A0A923M595</accession>
<dbReference type="PRINTS" id="PR00344">
    <property type="entry name" value="BCTRLSENSOR"/>
</dbReference>
<dbReference type="SMART" id="SM00388">
    <property type="entry name" value="HisKA"/>
    <property type="match status" value="1"/>
</dbReference>
<evidence type="ECO:0000313" key="8">
    <source>
        <dbReference type="EMBL" id="MBC5764086.1"/>
    </source>
</evidence>
<evidence type="ECO:0000256" key="3">
    <source>
        <dbReference type="ARBA" id="ARBA00012438"/>
    </source>
</evidence>
<dbReference type="CDD" id="cd00082">
    <property type="entry name" value="HisKA"/>
    <property type="match status" value="1"/>
</dbReference>
<keyword evidence="4" id="KW-0597">Phosphoprotein</keyword>
<evidence type="ECO:0000313" key="9">
    <source>
        <dbReference type="Proteomes" id="UP000596827"/>
    </source>
</evidence>
<dbReference type="InterPro" id="IPR003594">
    <property type="entry name" value="HATPase_dom"/>
</dbReference>
<dbReference type="Gene3D" id="1.10.287.130">
    <property type="match status" value="1"/>
</dbReference>
<dbReference type="GO" id="GO:0000156">
    <property type="term" value="F:phosphorelay response regulator activity"/>
    <property type="evidence" value="ECO:0007669"/>
    <property type="project" value="TreeGrafter"/>
</dbReference>
<dbReference type="SMART" id="SM00387">
    <property type="entry name" value="HATPase_c"/>
    <property type="match status" value="1"/>
</dbReference>
<proteinExistence type="predicted"/>
<dbReference type="Pfam" id="PF00512">
    <property type="entry name" value="HisKA"/>
    <property type="match status" value="1"/>
</dbReference>
<dbReference type="InterPro" id="IPR036890">
    <property type="entry name" value="HATPase_C_sf"/>
</dbReference>
<dbReference type="GO" id="GO:0030295">
    <property type="term" value="F:protein kinase activator activity"/>
    <property type="evidence" value="ECO:0007669"/>
    <property type="project" value="TreeGrafter"/>
</dbReference>
<dbReference type="Proteomes" id="UP000596827">
    <property type="component" value="Unassembled WGS sequence"/>
</dbReference>
<dbReference type="EC" id="2.7.13.3" evidence="3"/>
<comment type="subcellular location">
    <subcellularLocation>
        <location evidence="2">Cell inner membrane</location>
        <topology evidence="2">Multi-pass membrane protein</topology>
    </subcellularLocation>
</comment>
<reference evidence="8" key="1">
    <citation type="submission" date="2020-08" db="EMBL/GenBank/DDBJ databases">
        <title>Ramlibacter sp. GTP1 16S ribosomal RNA gene genome sequencing and assembly.</title>
        <authorList>
            <person name="Kang M."/>
        </authorList>
    </citation>
    <scope>NUCLEOTIDE SEQUENCE</scope>
    <source>
        <strain evidence="8">GTP1</strain>
    </source>
</reference>
<dbReference type="InterPro" id="IPR004358">
    <property type="entry name" value="Sig_transdc_His_kin-like_C"/>
</dbReference>